<evidence type="ECO:0000256" key="3">
    <source>
        <dbReference type="ARBA" id="ARBA00022722"/>
    </source>
</evidence>
<keyword evidence="3 6" id="KW-0540">Nuclease</keyword>
<comment type="similarity">
    <text evidence="6">Belongs to the RNase D family.</text>
</comment>
<dbReference type="Pfam" id="PF00570">
    <property type="entry name" value="HRDC"/>
    <property type="match status" value="1"/>
</dbReference>
<keyword evidence="1 6" id="KW-0963">Cytoplasm</keyword>
<dbReference type="EMBL" id="JBHTBD010000005">
    <property type="protein sequence ID" value="MFC7295652.1"/>
    <property type="molecule type" value="Genomic_DNA"/>
</dbReference>
<dbReference type="SUPFAM" id="SSF53098">
    <property type="entry name" value="Ribonuclease H-like"/>
    <property type="match status" value="1"/>
</dbReference>
<evidence type="ECO:0000256" key="4">
    <source>
        <dbReference type="ARBA" id="ARBA00022801"/>
    </source>
</evidence>
<reference evidence="9" key="1">
    <citation type="journal article" date="2019" name="Int. J. Syst. Evol. Microbiol.">
        <title>The Global Catalogue of Microorganisms (GCM) 10K type strain sequencing project: providing services to taxonomists for standard genome sequencing and annotation.</title>
        <authorList>
            <consortium name="The Broad Institute Genomics Platform"/>
            <consortium name="The Broad Institute Genome Sequencing Center for Infectious Disease"/>
            <person name="Wu L."/>
            <person name="Ma J."/>
        </authorList>
    </citation>
    <scope>NUCLEOTIDE SEQUENCE [LARGE SCALE GENOMIC DNA]</scope>
    <source>
        <strain evidence="9">CCUG 60559</strain>
    </source>
</reference>
<keyword evidence="2 6" id="KW-0819">tRNA processing</keyword>
<evidence type="ECO:0000256" key="5">
    <source>
        <dbReference type="ARBA" id="ARBA00022839"/>
    </source>
</evidence>
<dbReference type="Gene3D" id="1.10.150.80">
    <property type="entry name" value="HRDC domain"/>
    <property type="match status" value="2"/>
</dbReference>
<dbReference type="GO" id="GO:0033890">
    <property type="term" value="F:ribonuclease D activity"/>
    <property type="evidence" value="ECO:0007669"/>
    <property type="project" value="UniProtKB-EC"/>
</dbReference>
<dbReference type="SMART" id="SM00474">
    <property type="entry name" value="35EXOc"/>
    <property type="match status" value="1"/>
</dbReference>
<dbReference type="CDD" id="cd06142">
    <property type="entry name" value="RNaseD_exo"/>
    <property type="match status" value="1"/>
</dbReference>
<dbReference type="NCBIfam" id="TIGR01388">
    <property type="entry name" value="rnd"/>
    <property type="match status" value="1"/>
</dbReference>
<dbReference type="InterPro" id="IPR012337">
    <property type="entry name" value="RNaseH-like_sf"/>
</dbReference>
<dbReference type="HAMAP" id="MF_01899">
    <property type="entry name" value="RNase_D"/>
    <property type="match status" value="1"/>
</dbReference>
<dbReference type="InterPro" id="IPR002562">
    <property type="entry name" value="3'-5'_exonuclease_dom"/>
</dbReference>
<name>A0ABW2IXN1_9GAMM</name>
<dbReference type="InterPro" id="IPR002121">
    <property type="entry name" value="HRDC_dom"/>
</dbReference>
<organism evidence="8 9">
    <name type="scientific">Marinobacter aromaticivorans</name>
    <dbReference type="NCBI Taxonomy" id="1494078"/>
    <lineage>
        <taxon>Bacteria</taxon>
        <taxon>Pseudomonadati</taxon>
        <taxon>Pseudomonadota</taxon>
        <taxon>Gammaproteobacteria</taxon>
        <taxon>Pseudomonadales</taxon>
        <taxon>Marinobacteraceae</taxon>
        <taxon>Marinobacter</taxon>
    </lineage>
</organism>
<evidence type="ECO:0000313" key="8">
    <source>
        <dbReference type="EMBL" id="MFC7295652.1"/>
    </source>
</evidence>
<keyword evidence="4 6" id="KW-0378">Hydrolase</keyword>
<feature type="domain" description="HRDC" evidence="7">
    <location>
        <begin position="223"/>
        <end position="303"/>
    </location>
</feature>
<dbReference type="PANTHER" id="PTHR47649">
    <property type="entry name" value="RIBONUCLEASE D"/>
    <property type="match status" value="1"/>
</dbReference>
<accession>A0ABW2IXN1</accession>
<dbReference type="Proteomes" id="UP001596506">
    <property type="component" value="Unassembled WGS sequence"/>
</dbReference>
<gene>
    <name evidence="6 8" type="primary">rnd</name>
    <name evidence="8" type="ORF">ACFQQA_13070</name>
</gene>
<comment type="cofactor">
    <cofactor evidence="6">
        <name>a divalent metal cation</name>
        <dbReference type="ChEBI" id="CHEBI:60240"/>
    </cofactor>
</comment>
<dbReference type="PROSITE" id="PS50967">
    <property type="entry name" value="HRDC"/>
    <property type="match status" value="1"/>
</dbReference>
<comment type="catalytic activity">
    <reaction evidence="6">
        <text>Exonucleolytic cleavage that removes extra residues from the 3'-terminus of tRNA to produce 5'-mononucleotides.</text>
        <dbReference type="EC" id="3.1.13.5"/>
    </reaction>
</comment>
<dbReference type="InterPro" id="IPR036397">
    <property type="entry name" value="RNaseH_sf"/>
</dbReference>
<evidence type="ECO:0000259" key="7">
    <source>
        <dbReference type="PROSITE" id="PS50967"/>
    </source>
</evidence>
<dbReference type="Gene3D" id="3.30.420.10">
    <property type="entry name" value="Ribonuclease H-like superfamily/Ribonuclease H"/>
    <property type="match status" value="1"/>
</dbReference>
<dbReference type="RefSeq" id="WP_100688636.1">
    <property type="nucleotide sequence ID" value="NZ_JBHTBD010000005.1"/>
</dbReference>
<keyword evidence="9" id="KW-1185">Reference proteome</keyword>
<comment type="subcellular location">
    <subcellularLocation>
        <location evidence="6">Cytoplasm</location>
    </subcellularLocation>
</comment>
<proteinExistence type="inferred from homology"/>
<evidence type="ECO:0000256" key="2">
    <source>
        <dbReference type="ARBA" id="ARBA00022694"/>
    </source>
</evidence>
<sequence>MTLSISAIRVPPAPDTIDWITTAQALDAWLDSAPGHPLVLDTEFERVNTFYPIPGLVQLGLGDHFCLVDPDVAEHSSRFREVIADPAVTKLLYAMSEDLELFRDWLGINPKGVVDLQIGAAMAGAGFSLGYARFVETLFGETLDKSVTRSDWISRPLSEAQQRYAVEDIRFLAPMYEWISARLQERGLESALVEESARFADELAGQDDPDNHYLRLRGGWALSPQQQAVLRELVVWREQESRRRDRPRGRVLADALLIAIAERLPGTISELSNIQGVPAAVVRRYGEALLELVEHGRNLDTSNLGTSGVQLIAPPLTRDQQVVLKNLKRILRKVAEAVDIPMELLAPRKRLEKVVQDRTFAGSPFFQGWRARIFAPVVNDIEECLKS</sequence>
<keyword evidence="5 6" id="KW-0269">Exonuclease</keyword>
<dbReference type="Pfam" id="PF01612">
    <property type="entry name" value="DNA_pol_A_exo1"/>
    <property type="match status" value="1"/>
</dbReference>
<evidence type="ECO:0000256" key="6">
    <source>
        <dbReference type="HAMAP-Rule" id="MF_01899"/>
    </source>
</evidence>
<evidence type="ECO:0000256" key="1">
    <source>
        <dbReference type="ARBA" id="ARBA00022490"/>
    </source>
</evidence>
<dbReference type="InterPro" id="IPR010997">
    <property type="entry name" value="HRDC-like_sf"/>
</dbReference>
<comment type="function">
    <text evidence="6">Exonuclease involved in the 3' processing of various precursor tRNAs. Initiates hydrolysis at the 3'-terminus of an RNA molecule and releases 5'-mononucleotides.</text>
</comment>
<dbReference type="InterPro" id="IPR051086">
    <property type="entry name" value="RNase_D-like"/>
</dbReference>
<dbReference type="EC" id="3.1.13.5" evidence="6"/>
<protein>
    <recommendedName>
        <fullName evidence="6">Ribonuclease D</fullName>
        <shortName evidence="6">RNase D</shortName>
        <ecNumber evidence="6">3.1.13.5</ecNumber>
    </recommendedName>
</protein>
<dbReference type="PANTHER" id="PTHR47649:SF1">
    <property type="entry name" value="RIBONUCLEASE D"/>
    <property type="match status" value="1"/>
</dbReference>
<dbReference type="SUPFAM" id="SSF47819">
    <property type="entry name" value="HRDC-like"/>
    <property type="match status" value="2"/>
</dbReference>
<evidence type="ECO:0000313" key="9">
    <source>
        <dbReference type="Proteomes" id="UP001596506"/>
    </source>
</evidence>
<comment type="caution">
    <text evidence="8">The sequence shown here is derived from an EMBL/GenBank/DDBJ whole genome shotgun (WGS) entry which is preliminary data.</text>
</comment>
<dbReference type="InterPro" id="IPR044876">
    <property type="entry name" value="HRDC_dom_sf"/>
</dbReference>
<dbReference type="InterPro" id="IPR006292">
    <property type="entry name" value="RNase_D"/>
</dbReference>
<dbReference type="SMART" id="SM00341">
    <property type="entry name" value="HRDC"/>
    <property type="match status" value="1"/>
</dbReference>